<evidence type="ECO:0000313" key="3">
    <source>
        <dbReference type="Proteomes" id="UP000594967"/>
    </source>
</evidence>
<proteinExistence type="inferred from homology"/>
<organism evidence="2 3">
    <name type="scientific">Serratia plymuthica</name>
    <dbReference type="NCBI Taxonomy" id="82996"/>
    <lineage>
        <taxon>Bacteria</taxon>
        <taxon>Pseudomonadati</taxon>
        <taxon>Pseudomonadota</taxon>
        <taxon>Gammaproteobacteria</taxon>
        <taxon>Enterobacterales</taxon>
        <taxon>Yersiniaceae</taxon>
        <taxon>Serratia</taxon>
    </lineage>
</organism>
<dbReference type="InterPro" id="IPR002514">
    <property type="entry name" value="Transposase_8"/>
</dbReference>
<dbReference type="InterPro" id="IPR009057">
    <property type="entry name" value="Homeodomain-like_sf"/>
</dbReference>
<dbReference type="Proteomes" id="UP000594967">
    <property type="component" value="Chromosome"/>
</dbReference>
<evidence type="ECO:0000313" key="2">
    <source>
        <dbReference type="EMBL" id="QPS20142.1"/>
    </source>
</evidence>
<reference evidence="2 3" key="1">
    <citation type="submission" date="2020-12" db="EMBL/GenBank/DDBJ databases">
        <title>FDA dAtabase for Regulatory Grade micrObial Sequences (FDA-ARGOS): Supporting development and validation of Infectious Disease Dx tests.</title>
        <authorList>
            <person name="Sproer C."/>
            <person name="Gronow S."/>
            <person name="Severitt S."/>
            <person name="Schroder I."/>
            <person name="Tallon L."/>
            <person name="Sadzewicz L."/>
            <person name="Zhao X."/>
            <person name="Boylan J."/>
            <person name="Ott S."/>
            <person name="Bowen H."/>
            <person name="Vavikolanu K."/>
            <person name="Mehta A."/>
            <person name="Aluvathingal J."/>
            <person name="Nadendla S."/>
            <person name="Lowell S."/>
            <person name="Myers T."/>
            <person name="Yan Y."/>
            <person name="Sichtig H."/>
        </authorList>
    </citation>
    <scope>NUCLEOTIDE SEQUENCE [LARGE SCALE GENOMIC DNA]</scope>
    <source>
        <strain evidence="2 3">FDAARGOS_907</strain>
    </source>
</reference>
<dbReference type="RefSeq" id="WP_073971999.1">
    <property type="nucleotide sequence ID" value="NZ_CAMITG010000005.1"/>
</dbReference>
<evidence type="ECO:0000256" key="1">
    <source>
        <dbReference type="ARBA" id="ARBA00009964"/>
    </source>
</evidence>
<keyword evidence="3" id="KW-1185">Reference proteome</keyword>
<dbReference type="EMBL" id="CP065673">
    <property type="protein sequence ID" value="QPS20142.1"/>
    <property type="molecule type" value="Genomic_DNA"/>
</dbReference>
<gene>
    <name evidence="2" type="ORF">I6G64_21690</name>
</gene>
<dbReference type="Gene3D" id="1.10.10.10">
    <property type="entry name" value="Winged helix-like DNA-binding domain superfamily/Winged helix DNA-binding domain"/>
    <property type="match status" value="1"/>
</dbReference>
<dbReference type="SUPFAM" id="SSF46689">
    <property type="entry name" value="Homeodomain-like"/>
    <property type="match status" value="1"/>
</dbReference>
<protein>
    <recommendedName>
        <fullName evidence="4">Transposase</fullName>
    </recommendedName>
</protein>
<name>A0A7T2WAQ3_SERPL</name>
<dbReference type="Pfam" id="PF01527">
    <property type="entry name" value="HTH_Tnp_1"/>
    <property type="match status" value="1"/>
</dbReference>
<evidence type="ECO:0008006" key="4">
    <source>
        <dbReference type="Google" id="ProtNLM"/>
    </source>
</evidence>
<dbReference type="InterPro" id="IPR036388">
    <property type="entry name" value="WH-like_DNA-bd_sf"/>
</dbReference>
<accession>A0A7T2WAQ3</accession>
<sequence length="127" mass="14456">MTARKPRKHYSPDFKLKLVTQALEGSGSIAELARQHHINDNLLFKWIRLWQHEGYVSRPRKAHHGQPPPVLLPVQMLPPPARSTPLPCEPANTLCKVRLRQGELTLTHPTPELLSLLLREMMKGPQA</sequence>
<comment type="similarity">
    <text evidence="1">Belongs to the transposase 8 family.</text>
</comment>